<dbReference type="AlphaFoldDB" id="A0A7Z0D6K7"/>
<organism evidence="2 3">
    <name type="scientific">Naumannella cuiyingiana</name>
    <dbReference type="NCBI Taxonomy" id="1347891"/>
    <lineage>
        <taxon>Bacteria</taxon>
        <taxon>Bacillati</taxon>
        <taxon>Actinomycetota</taxon>
        <taxon>Actinomycetes</taxon>
        <taxon>Propionibacteriales</taxon>
        <taxon>Propionibacteriaceae</taxon>
        <taxon>Naumannella</taxon>
    </lineage>
</organism>
<evidence type="ECO:0000313" key="2">
    <source>
        <dbReference type="EMBL" id="NYI69866.1"/>
    </source>
</evidence>
<dbReference type="InterPro" id="IPR037171">
    <property type="entry name" value="NagB/RpiA_transferase-like"/>
</dbReference>
<dbReference type="EC" id="2.8.3.12" evidence="2"/>
<dbReference type="PANTHER" id="PTHR43293">
    <property type="entry name" value="ACETATE COA-TRANSFERASE YDIF"/>
    <property type="match status" value="1"/>
</dbReference>
<accession>A0A7Z0D6K7</accession>
<keyword evidence="3" id="KW-1185">Reference proteome</keyword>
<protein>
    <submittedName>
        <fullName evidence="2">Glutaconate CoA-transferase subunit A</fullName>
        <ecNumber evidence="2">2.8.3.12</ecNumber>
    </submittedName>
</protein>
<dbReference type="PANTHER" id="PTHR43293:SF3">
    <property type="entry name" value="CHOLESTEROL RING-CLEAVING HYDROLASE IPDB SUBUNIT"/>
    <property type="match status" value="1"/>
</dbReference>
<comment type="caution">
    <text evidence="2">The sequence shown here is derived from an EMBL/GenBank/DDBJ whole genome shotgun (WGS) entry which is preliminary data.</text>
</comment>
<dbReference type="Gene3D" id="3.30.30.40">
    <property type="match status" value="1"/>
</dbReference>
<reference evidence="2 3" key="1">
    <citation type="submission" date="2020-07" db="EMBL/GenBank/DDBJ databases">
        <title>Sequencing the genomes of 1000 actinobacteria strains.</title>
        <authorList>
            <person name="Klenk H.-P."/>
        </authorList>
    </citation>
    <scope>NUCLEOTIDE SEQUENCE [LARGE SCALE GENOMIC DNA]</scope>
    <source>
        <strain evidence="2 3">DSM 103164</strain>
    </source>
</reference>
<dbReference type="Gene3D" id="3.40.1080.10">
    <property type="entry name" value="Glutaconate Coenzyme A-transferase"/>
    <property type="match status" value="1"/>
</dbReference>
<dbReference type="SUPFAM" id="SSF100950">
    <property type="entry name" value="NagB/RpiA/CoA transferase-like"/>
    <property type="match status" value="1"/>
</dbReference>
<sequence length="323" mass="35385">MTTQTAGPPEAAPRDKVMELDAAIAAHVHDGDTICPEGFGHLIPFAAAHEIIRQGRRGLTLVRMTPDLIADQLIAADCVDRLVASFFASGSAGSLHEVRRRIQHHDPRPLEVEEWTHGQMAARYSAGATGAPFLPVHSGVGSDLFEVNPMLRSVEDPYGGGRVAVVPPIRPDVTILHAQRADRLGNVQLWGITGIQPEAAYAGRRTIVTVEEIVEPEVVRSDPNRTLIPAHAVTAVVPVPRGAHPSYVQGYYQRDNAFYREWEAISKDRSRLLAWLDEWVHGVVDRAAYVQRLGEERWASVRLDPRPAAPVDYGRTPRNGGAA</sequence>
<proteinExistence type="inferred from homology"/>
<gene>
    <name evidence="2" type="ORF">GGQ54_000426</name>
</gene>
<comment type="similarity">
    <text evidence="1">Belongs to the 3-oxoacid CoA-transferase subunit B family.</text>
</comment>
<name>A0A7Z0D6K7_9ACTN</name>
<dbReference type="InterPro" id="IPR004165">
    <property type="entry name" value="CoA_trans_fam_I"/>
</dbReference>
<dbReference type="SMART" id="SM00882">
    <property type="entry name" value="CoA_trans"/>
    <property type="match status" value="1"/>
</dbReference>
<dbReference type="Pfam" id="PF01144">
    <property type="entry name" value="CoA_trans"/>
    <property type="match status" value="1"/>
</dbReference>
<evidence type="ECO:0000313" key="3">
    <source>
        <dbReference type="Proteomes" id="UP000527616"/>
    </source>
</evidence>
<dbReference type="GO" id="GO:0018730">
    <property type="term" value="F:glutaconate CoA-transferase activity"/>
    <property type="evidence" value="ECO:0007669"/>
    <property type="project" value="UniProtKB-EC"/>
</dbReference>
<dbReference type="Proteomes" id="UP000527616">
    <property type="component" value="Unassembled WGS sequence"/>
</dbReference>
<keyword evidence="2" id="KW-0808">Transferase</keyword>
<evidence type="ECO:0000256" key="1">
    <source>
        <dbReference type="ARBA" id="ARBA00007047"/>
    </source>
</evidence>
<dbReference type="EMBL" id="JACBZS010000001">
    <property type="protein sequence ID" value="NYI69866.1"/>
    <property type="molecule type" value="Genomic_DNA"/>
</dbReference>
<dbReference type="RefSeq" id="WP_179443887.1">
    <property type="nucleotide sequence ID" value="NZ_JACBZS010000001.1"/>
</dbReference>